<gene>
    <name evidence="3" type="ORF">LRAMOSA09025</name>
</gene>
<dbReference type="AlphaFoldDB" id="A0A077WIT5"/>
<feature type="region of interest" description="Disordered" evidence="1">
    <location>
        <begin position="26"/>
        <end position="51"/>
    </location>
</feature>
<feature type="signal peptide" evidence="2">
    <location>
        <begin position="1"/>
        <end position="22"/>
    </location>
</feature>
<feature type="compositionally biased region" description="Low complexity" evidence="1">
    <location>
        <begin position="31"/>
        <end position="40"/>
    </location>
</feature>
<feature type="chain" id="PRO_5001726286" description="Apple domain-containing protein" evidence="2">
    <location>
        <begin position="23"/>
        <end position="128"/>
    </location>
</feature>
<reference evidence="3" key="1">
    <citation type="journal article" date="2014" name="Genome Announc.">
        <title>De novo whole-genome sequence and genome annotation of Lichtheimia ramosa.</title>
        <authorList>
            <person name="Linde J."/>
            <person name="Schwartze V."/>
            <person name="Binder U."/>
            <person name="Lass-Florl C."/>
            <person name="Voigt K."/>
            <person name="Horn F."/>
        </authorList>
    </citation>
    <scope>NUCLEOTIDE SEQUENCE</scope>
    <source>
        <strain evidence="3">JMRC FSU:6197</strain>
    </source>
</reference>
<proteinExistence type="predicted"/>
<name>A0A077WIT5_9FUNG</name>
<dbReference type="EMBL" id="LK023320">
    <property type="protein sequence ID" value="CDS06497.1"/>
    <property type="molecule type" value="Genomic_DNA"/>
</dbReference>
<organism evidence="3">
    <name type="scientific">Lichtheimia ramosa</name>
    <dbReference type="NCBI Taxonomy" id="688394"/>
    <lineage>
        <taxon>Eukaryota</taxon>
        <taxon>Fungi</taxon>
        <taxon>Fungi incertae sedis</taxon>
        <taxon>Mucoromycota</taxon>
        <taxon>Mucoromycotina</taxon>
        <taxon>Mucoromycetes</taxon>
        <taxon>Mucorales</taxon>
        <taxon>Lichtheimiaceae</taxon>
        <taxon>Lichtheimia</taxon>
    </lineage>
</organism>
<protein>
    <recommendedName>
        <fullName evidence="4">Apple domain-containing protein</fullName>
    </recommendedName>
</protein>
<evidence type="ECO:0008006" key="4">
    <source>
        <dbReference type="Google" id="ProtNLM"/>
    </source>
</evidence>
<accession>A0A077WIT5</accession>
<evidence type="ECO:0000313" key="3">
    <source>
        <dbReference type="EMBL" id="CDS06497.1"/>
    </source>
</evidence>
<evidence type="ECO:0000256" key="1">
    <source>
        <dbReference type="SAM" id="MobiDB-lite"/>
    </source>
</evidence>
<sequence>MLFKSSITAFIALVLFLAYCQADPVPPPAQQPAEQDPKAAGQGLATPPPKTKLEECEQDCSGSRGLIAKCKEECFWTYAGVDAEQDPQAAGQAPATPPTKTKLEECEQDCRGSDKCKEECFWRYAGVN</sequence>
<keyword evidence="2" id="KW-0732">Signal</keyword>
<evidence type="ECO:0000256" key="2">
    <source>
        <dbReference type="SAM" id="SignalP"/>
    </source>
</evidence>